<evidence type="ECO:0000259" key="1">
    <source>
        <dbReference type="Pfam" id="PF00578"/>
    </source>
</evidence>
<sequence length="91" mass="10048">MIGISYDDVAILERFSGRSEITFPLLSDPESETIVAYNVLNEEGTGRLEGIPRPGTFILDEDGVIRAKLFLEGYRDRHTTDALIEAAGAFD</sequence>
<dbReference type="KEGG" id="tpla:ElP_03840"/>
<gene>
    <name evidence="2" type="primary">bcp_1</name>
    <name evidence="2" type="ORF">ElP_03840</name>
</gene>
<dbReference type="SUPFAM" id="SSF52833">
    <property type="entry name" value="Thioredoxin-like"/>
    <property type="match status" value="1"/>
</dbReference>
<dbReference type="GO" id="GO:0004601">
    <property type="term" value="F:peroxidase activity"/>
    <property type="evidence" value="ECO:0007669"/>
    <property type="project" value="UniProtKB-KW"/>
</dbReference>
<dbReference type="InterPro" id="IPR036249">
    <property type="entry name" value="Thioredoxin-like_sf"/>
</dbReference>
<organism evidence="2 3">
    <name type="scientific">Tautonia plasticadhaerens</name>
    <dbReference type="NCBI Taxonomy" id="2527974"/>
    <lineage>
        <taxon>Bacteria</taxon>
        <taxon>Pseudomonadati</taxon>
        <taxon>Planctomycetota</taxon>
        <taxon>Planctomycetia</taxon>
        <taxon>Isosphaerales</taxon>
        <taxon>Isosphaeraceae</taxon>
        <taxon>Tautonia</taxon>
    </lineage>
</organism>
<evidence type="ECO:0000313" key="2">
    <source>
        <dbReference type="EMBL" id="QDV32550.1"/>
    </source>
</evidence>
<proteinExistence type="predicted"/>
<protein>
    <submittedName>
        <fullName evidence="2">Peroxiredoxin</fullName>
        <ecNumber evidence="2">1.11.1.15</ecNumber>
    </submittedName>
</protein>
<evidence type="ECO:0000313" key="3">
    <source>
        <dbReference type="Proteomes" id="UP000317835"/>
    </source>
</evidence>
<feature type="domain" description="Alkyl hydroperoxide reductase subunit C/ Thiol specific antioxidant" evidence="1">
    <location>
        <begin position="2"/>
        <end position="67"/>
    </location>
</feature>
<dbReference type="EMBL" id="CP036426">
    <property type="protein sequence ID" value="QDV32550.1"/>
    <property type="molecule type" value="Genomic_DNA"/>
</dbReference>
<accession>A0A518GVD3</accession>
<dbReference type="Gene3D" id="3.40.30.10">
    <property type="entry name" value="Glutaredoxin"/>
    <property type="match status" value="1"/>
</dbReference>
<reference evidence="2 3" key="1">
    <citation type="submission" date="2019-02" db="EMBL/GenBank/DDBJ databases">
        <title>Deep-cultivation of Planctomycetes and their phenomic and genomic characterization uncovers novel biology.</title>
        <authorList>
            <person name="Wiegand S."/>
            <person name="Jogler M."/>
            <person name="Boedeker C."/>
            <person name="Pinto D."/>
            <person name="Vollmers J."/>
            <person name="Rivas-Marin E."/>
            <person name="Kohn T."/>
            <person name="Peeters S.H."/>
            <person name="Heuer A."/>
            <person name="Rast P."/>
            <person name="Oberbeckmann S."/>
            <person name="Bunk B."/>
            <person name="Jeske O."/>
            <person name="Meyerdierks A."/>
            <person name="Storesund J.E."/>
            <person name="Kallscheuer N."/>
            <person name="Luecker S."/>
            <person name="Lage O.M."/>
            <person name="Pohl T."/>
            <person name="Merkel B.J."/>
            <person name="Hornburger P."/>
            <person name="Mueller R.-W."/>
            <person name="Bruemmer F."/>
            <person name="Labrenz M."/>
            <person name="Spormann A.M."/>
            <person name="Op den Camp H."/>
            <person name="Overmann J."/>
            <person name="Amann R."/>
            <person name="Jetten M.S.M."/>
            <person name="Mascher T."/>
            <person name="Medema M.H."/>
            <person name="Devos D.P."/>
            <person name="Kaster A.-K."/>
            <person name="Ovreas L."/>
            <person name="Rohde M."/>
            <person name="Galperin M.Y."/>
            <person name="Jogler C."/>
        </authorList>
    </citation>
    <scope>NUCLEOTIDE SEQUENCE [LARGE SCALE GENOMIC DNA]</scope>
    <source>
        <strain evidence="2 3">ElP</strain>
    </source>
</reference>
<keyword evidence="2" id="KW-0560">Oxidoreductase</keyword>
<dbReference type="AlphaFoldDB" id="A0A518GVD3"/>
<dbReference type="InterPro" id="IPR000866">
    <property type="entry name" value="AhpC/TSA"/>
</dbReference>
<keyword evidence="3" id="KW-1185">Reference proteome</keyword>
<dbReference type="EC" id="1.11.1.15" evidence="2"/>
<dbReference type="Proteomes" id="UP000317835">
    <property type="component" value="Chromosome"/>
</dbReference>
<name>A0A518GVD3_9BACT</name>
<dbReference type="Pfam" id="PF00578">
    <property type="entry name" value="AhpC-TSA"/>
    <property type="match status" value="1"/>
</dbReference>
<keyword evidence="2" id="KW-0575">Peroxidase</keyword>